<keyword evidence="2" id="KW-1185">Reference proteome</keyword>
<organism evidence="1 2">
    <name type="scientific">Nonomuraea zeae</name>
    <dbReference type="NCBI Taxonomy" id="1642303"/>
    <lineage>
        <taxon>Bacteria</taxon>
        <taxon>Bacillati</taxon>
        <taxon>Actinomycetota</taxon>
        <taxon>Actinomycetes</taxon>
        <taxon>Streptosporangiales</taxon>
        <taxon>Streptosporangiaceae</taxon>
        <taxon>Nonomuraea</taxon>
    </lineage>
</organism>
<sequence>MPTSPWTPDVEIERSRLRKIRSRLPEAAAPLDRVLPSLVALTVTESAFTSFTYSLALAYSEVEALTMAEMRRHADDTVRIQDGMTTSIAAWQDAERASSPTWR</sequence>
<dbReference type="Proteomes" id="UP000306628">
    <property type="component" value="Unassembled WGS sequence"/>
</dbReference>
<dbReference type="OrthoDB" id="3539969at2"/>
<comment type="caution">
    <text evidence="1">The sequence shown here is derived from an EMBL/GenBank/DDBJ whole genome shotgun (WGS) entry which is preliminary data.</text>
</comment>
<accession>A0A5S4H2N9</accession>
<dbReference type="AlphaFoldDB" id="A0A5S4H2N9"/>
<dbReference type="EMBL" id="VCKX01000061">
    <property type="protein sequence ID" value="TMR33070.1"/>
    <property type="molecule type" value="Genomic_DNA"/>
</dbReference>
<protein>
    <submittedName>
        <fullName evidence="1">Uncharacterized protein</fullName>
    </submittedName>
</protein>
<name>A0A5S4H2N9_9ACTN</name>
<reference evidence="1 2" key="1">
    <citation type="submission" date="2019-05" db="EMBL/GenBank/DDBJ databases">
        <title>Draft genome sequence of Nonomuraea zeae DSM 100528.</title>
        <authorList>
            <person name="Saricaoglu S."/>
            <person name="Isik K."/>
        </authorList>
    </citation>
    <scope>NUCLEOTIDE SEQUENCE [LARGE SCALE GENOMIC DNA]</scope>
    <source>
        <strain evidence="1 2">DSM 100528</strain>
    </source>
</reference>
<gene>
    <name evidence="1" type="ORF">ETD85_20910</name>
</gene>
<evidence type="ECO:0000313" key="2">
    <source>
        <dbReference type="Proteomes" id="UP000306628"/>
    </source>
</evidence>
<dbReference type="RefSeq" id="WP_138691435.1">
    <property type="nucleotide sequence ID" value="NZ_JBHSAZ010000089.1"/>
</dbReference>
<proteinExistence type="predicted"/>
<evidence type="ECO:0000313" key="1">
    <source>
        <dbReference type="EMBL" id="TMR33070.1"/>
    </source>
</evidence>